<feature type="region of interest" description="Disordered" evidence="1">
    <location>
        <begin position="1"/>
        <end position="20"/>
    </location>
</feature>
<accession>A0AAE1XMH8</accession>
<gene>
    <name evidence="2" type="ORF">Salat_2875200</name>
</gene>
<evidence type="ECO:0000256" key="1">
    <source>
        <dbReference type="SAM" id="MobiDB-lite"/>
    </source>
</evidence>
<keyword evidence="3" id="KW-1185">Reference proteome</keyword>
<name>A0AAE1XMH8_9LAMI</name>
<reference evidence="2" key="2">
    <citation type="journal article" date="2024" name="Plant">
        <title>Genomic evolution and insights into agronomic trait innovations of Sesamum species.</title>
        <authorList>
            <person name="Miao H."/>
            <person name="Wang L."/>
            <person name="Qu L."/>
            <person name="Liu H."/>
            <person name="Sun Y."/>
            <person name="Le M."/>
            <person name="Wang Q."/>
            <person name="Wei S."/>
            <person name="Zheng Y."/>
            <person name="Lin W."/>
            <person name="Duan Y."/>
            <person name="Cao H."/>
            <person name="Xiong S."/>
            <person name="Wang X."/>
            <person name="Wei L."/>
            <person name="Li C."/>
            <person name="Ma Q."/>
            <person name="Ju M."/>
            <person name="Zhao R."/>
            <person name="Li G."/>
            <person name="Mu C."/>
            <person name="Tian Q."/>
            <person name="Mei H."/>
            <person name="Zhang T."/>
            <person name="Gao T."/>
            <person name="Zhang H."/>
        </authorList>
    </citation>
    <scope>NUCLEOTIDE SEQUENCE</scope>
    <source>
        <strain evidence="2">3651</strain>
    </source>
</reference>
<organism evidence="2 3">
    <name type="scientific">Sesamum alatum</name>
    <dbReference type="NCBI Taxonomy" id="300844"/>
    <lineage>
        <taxon>Eukaryota</taxon>
        <taxon>Viridiplantae</taxon>
        <taxon>Streptophyta</taxon>
        <taxon>Embryophyta</taxon>
        <taxon>Tracheophyta</taxon>
        <taxon>Spermatophyta</taxon>
        <taxon>Magnoliopsida</taxon>
        <taxon>eudicotyledons</taxon>
        <taxon>Gunneridae</taxon>
        <taxon>Pentapetalae</taxon>
        <taxon>asterids</taxon>
        <taxon>lamiids</taxon>
        <taxon>Lamiales</taxon>
        <taxon>Pedaliaceae</taxon>
        <taxon>Sesamum</taxon>
    </lineage>
</organism>
<dbReference type="Proteomes" id="UP001293254">
    <property type="component" value="Unassembled WGS sequence"/>
</dbReference>
<dbReference type="PANTHER" id="PTHR33527">
    <property type="entry name" value="OS07G0274300 PROTEIN"/>
    <property type="match status" value="1"/>
</dbReference>
<protein>
    <submittedName>
        <fullName evidence="2">Uncharacterized protein</fullName>
    </submittedName>
</protein>
<proteinExistence type="predicted"/>
<dbReference type="AlphaFoldDB" id="A0AAE1XMH8"/>
<evidence type="ECO:0000313" key="2">
    <source>
        <dbReference type="EMBL" id="KAK4414622.1"/>
    </source>
</evidence>
<dbReference type="EMBL" id="JACGWO010000012">
    <property type="protein sequence ID" value="KAK4414622.1"/>
    <property type="molecule type" value="Genomic_DNA"/>
</dbReference>
<comment type="caution">
    <text evidence="2">The sequence shown here is derived from an EMBL/GenBank/DDBJ whole genome shotgun (WGS) entry which is preliminary data.</text>
</comment>
<reference evidence="2" key="1">
    <citation type="submission" date="2020-06" db="EMBL/GenBank/DDBJ databases">
        <authorList>
            <person name="Li T."/>
            <person name="Hu X."/>
            <person name="Zhang T."/>
            <person name="Song X."/>
            <person name="Zhang H."/>
            <person name="Dai N."/>
            <person name="Sheng W."/>
            <person name="Hou X."/>
            <person name="Wei L."/>
        </authorList>
    </citation>
    <scope>NUCLEOTIDE SEQUENCE</scope>
    <source>
        <strain evidence="2">3651</strain>
        <tissue evidence="2">Leaf</tissue>
    </source>
</reference>
<sequence>MNKLNADAQPFVPASQQARARARAPAEERSLFMTFSSGFPSHGKKYTNILLEYVYVHKRENRDPEFGRIIFTSGDLPCIILGDEDAVRILIQNKPIWLKKYLPQGRRNNESLE</sequence>
<dbReference type="PANTHER" id="PTHR33527:SF45">
    <property type="entry name" value="RRM DOMAIN-CONTAINING PROTEIN"/>
    <property type="match status" value="1"/>
</dbReference>
<evidence type="ECO:0000313" key="3">
    <source>
        <dbReference type="Proteomes" id="UP001293254"/>
    </source>
</evidence>